<feature type="transmembrane region" description="Helical" evidence="7">
    <location>
        <begin position="208"/>
        <end position="234"/>
    </location>
</feature>
<dbReference type="InterPro" id="IPR035906">
    <property type="entry name" value="MetI-like_sf"/>
</dbReference>
<reference evidence="9 10" key="1">
    <citation type="submission" date="2018-04" db="EMBL/GenBank/DDBJ databases">
        <title>Complete genome uncultured novel isolate.</title>
        <authorList>
            <person name="Merlino G."/>
        </authorList>
    </citation>
    <scope>NUCLEOTIDE SEQUENCE [LARGE SCALE GENOMIC DNA]</scope>
    <source>
        <strain evidence="10">R1DC9</strain>
    </source>
</reference>
<dbReference type="AlphaFoldDB" id="A0A4D7JZS1"/>
<dbReference type="EMBL" id="CP028923">
    <property type="protein sequence ID" value="QCK16205.1"/>
    <property type="molecule type" value="Genomic_DNA"/>
</dbReference>
<keyword evidence="2 7" id="KW-0813">Transport</keyword>
<dbReference type="PANTHER" id="PTHR43386:SF1">
    <property type="entry name" value="D,D-DIPEPTIDE TRANSPORT SYSTEM PERMEASE PROTEIN DDPC-RELATED"/>
    <property type="match status" value="1"/>
</dbReference>
<evidence type="ECO:0000256" key="7">
    <source>
        <dbReference type="RuleBase" id="RU363032"/>
    </source>
</evidence>
<gene>
    <name evidence="9" type="ORF">DCC35_16375</name>
</gene>
<comment type="similarity">
    <text evidence="7">Belongs to the binding-protein-dependent transport system permease family.</text>
</comment>
<feature type="transmembrane region" description="Helical" evidence="7">
    <location>
        <begin position="320"/>
        <end position="342"/>
    </location>
</feature>
<feature type="transmembrane region" description="Helical" evidence="7">
    <location>
        <begin position="241"/>
        <end position="263"/>
    </location>
</feature>
<evidence type="ECO:0000259" key="8">
    <source>
        <dbReference type="PROSITE" id="PS50928"/>
    </source>
</evidence>
<evidence type="ECO:0000313" key="9">
    <source>
        <dbReference type="EMBL" id="QCK16205.1"/>
    </source>
</evidence>
<keyword evidence="3" id="KW-1003">Cell membrane</keyword>
<protein>
    <submittedName>
        <fullName evidence="9">Peptide ABC transporter permease</fullName>
    </submittedName>
</protein>
<comment type="subcellular location">
    <subcellularLocation>
        <location evidence="1 7">Cell membrane</location>
        <topology evidence="1 7">Multi-pass membrane protein</topology>
    </subcellularLocation>
</comment>
<dbReference type="Pfam" id="PF12911">
    <property type="entry name" value="OppC_N"/>
    <property type="match status" value="1"/>
</dbReference>
<feature type="domain" description="ABC transmembrane type-1" evidence="8">
    <location>
        <begin position="206"/>
        <end position="398"/>
    </location>
</feature>
<feature type="transmembrane region" description="Helical" evidence="7">
    <location>
        <begin position="24"/>
        <end position="46"/>
    </location>
</feature>
<evidence type="ECO:0000256" key="6">
    <source>
        <dbReference type="ARBA" id="ARBA00023136"/>
    </source>
</evidence>
<evidence type="ECO:0000256" key="5">
    <source>
        <dbReference type="ARBA" id="ARBA00022989"/>
    </source>
</evidence>
<proteinExistence type="inferred from homology"/>
<dbReference type="Proteomes" id="UP000298616">
    <property type="component" value="Chromosome"/>
</dbReference>
<dbReference type="OrthoDB" id="9783218at2"/>
<keyword evidence="6 7" id="KW-0472">Membrane</keyword>
<dbReference type="PANTHER" id="PTHR43386">
    <property type="entry name" value="OLIGOPEPTIDE TRANSPORT SYSTEM PERMEASE PROTEIN APPC"/>
    <property type="match status" value="1"/>
</dbReference>
<keyword evidence="4 7" id="KW-0812">Transmembrane</keyword>
<dbReference type="KEGG" id="fpf:DCC35_16375"/>
<dbReference type="SUPFAM" id="SSF161098">
    <property type="entry name" value="MetI-like"/>
    <property type="match status" value="1"/>
</dbReference>
<evidence type="ECO:0000256" key="1">
    <source>
        <dbReference type="ARBA" id="ARBA00004651"/>
    </source>
</evidence>
<sequence>MTENHNSHHSPYYYAYLNLKSNGLAMFGVVIIIVAVLITVLGYLIIPDNTPQTNQGSPQIKKQLPFFTVDILHIHKNHKVDEAGFLEALYQGQESEYRIVPLQDYRIEGDEIVVTPYGDSMQESRFSLVNVIAPVFVGDSDKLPGESNVDYSTNPITYVNINNEIKTISRSELISTIEDELIESRTYWLGTDSSGRDMLSRLLYGTRISLGIGFLAVLISLTLGVFLGAIAGYFGGKIDSFIVWMFSVIWSIPGIMLVIAISMGLQNKGVMVAFLAVGLTMWVEVARVVRGQFKVLKEKQFVEAAQAFGYKNRRIIFKHILPNLVGSLVVLATSNFAAAIILEAGLSFLGLSVQPPTPSWGIMISEGFDSIGTPNSWHLIVLPGIAISLLVLAFNLLGNGLRDALDPKSLLK</sequence>
<keyword evidence="10" id="KW-1185">Reference proteome</keyword>
<name>A0A4D7JZS1_9BACT</name>
<keyword evidence="5 7" id="KW-1133">Transmembrane helix</keyword>
<evidence type="ECO:0000256" key="4">
    <source>
        <dbReference type="ARBA" id="ARBA00022692"/>
    </source>
</evidence>
<dbReference type="CDD" id="cd06261">
    <property type="entry name" value="TM_PBP2"/>
    <property type="match status" value="1"/>
</dbReference>
<dbReference type="GO" id="GO:0055085">
    <property type="term" value="P:transmembrane transport"/>
    <property type="evidence" value="ECO:0007669"/>
    <property type="project" value="InterPro"/>
</dbReference>
<organism evidence="9 10">
    <name type="scientific">Mangrovivirga cuniculi</name>
    <dbReference type="NCBI Taxonomy" id="2715131"/>
    <lineage>
        <taxon>Bacteria</taxon>
        <taxon>Pseudomonadati</taxon>
        <taxon>Bacteroidota</taxon>
        <taxon>Cytophagia</taxon>
        <taxon>Cytophagales</taxon>
        <taxon>Mangrovivirgaceae</taxon>
        <taxon>Mangrovivirga</taxon>
    </lineage>
</organism>
<dbReference type="GO" id="GO:0005886">
    <property type="term" value="C:plasma membrane"/>
    <property type="evidence" value="ECO:0007669"/>
    <property type="project" value="UniProtKB-SubCell"/>
</dbReference>
<feature type="transmembrane region" description="Helical" evidence="7">
    <location>
        <begin position="377"/>
        <end position="398"/>
    </location>
</feature>
<evidence type="ECO:0000256" key="3">
    <source>
        <dbReference type="ARBA" id="ARBA00022475"/>
    </source>
</evidence>
<dbReference type="Gene3D" id="1.10.3720.10">
    <property type="entry name" value="MetI-like"/>
    <property type="match status" value="1"/>
</dbReference>
<accession>A0A4D7JZS1</accession>
<dbReference type="PROSITE" id="PS50928">
    <property type="entry name" value="ABC_TM1"/>
    <property type="match status" value="1"/>
</dbReference>
<evidence type="ECO:0000256" key="2">
    <source>
        <dbReference type="ARBA" id="ARBA00022448"/>
    </source>
</evidence>
<dbReference type="InterPro" id="IPR025966">
    <property type="entry name" value="OppC_N"/>
</dbReference>
<dbReference type="InterPro" id="IPR000515">
    <property type="entry name" value="MetI-like"/>
</dbReference>
<evidence type="ECO:0000313" key="10">
    <source>
        <dbReference type="Proteomes" id="UP000298616"/>
    </source>
</evidence>
<dbReference type="InterPro" id="IPR050366">
    <property type="entry name" value="BP-dependent_transpt_permease"/>
</dbReference>
<dbReference type="RefSeq" id="WP_137091800.1">
    <property type="nucleotide sequence ID" value="NZ_CP028923.1"/>
</dbReference>
<dbReference type="Pfam" id="PF00528">
    <property type="entry name" value="BPD_transp_1"/>
    <property type="match status" value="1"/>
</dbReference>